<keyword evidence="4" id="KW-1185">Reference proteome</keyword>
<dbReference type="STRING" id="43775.SAMN04489760_103183"/>
<sequence length="204" mass="22606">MKKALYIFQAFIVIIFLVKIATVCGLLKFLDIPQHSLFSESRALAEPTRQGASGAVVKDVLDDELTQSRNLYTALQDRQKDLDNRESSLKTEESRLLSLKKEITEKIDALLGLEQRLNSTLSANKEAEAKRFKDLAKVYEAAPPARAGAMLEKLDVKTAAGITMHMKRDKAGAIWGFLNPQKGVEITREITMATSKAPEKSVGE</sequence>
<dbReference type="EMBL" id="FOBS01000003">
    <property type="protein sequence ID" value="SEM07130.1"/>
    <property type="molecule type" value="Genomic_DNA"/>
</dbReference>
<proteinExistence type="predicted"/>
<name>A0A1H7VDI0_9BACT</name>
<gene>
    <name evidence="3" type="ORF">SAMN04489760_103183</name>
</gene>
<keyword evidence="2" id="KW-1133">Transmembrane helix</keyword>
<dbReference type="Proteomes" id="UP000198744">
    <property type="component" value="Unassembled WGS sequence"/>
</dbReference>
<keyword evidence="2" id="KW-0472">Membrane</keyword>
<feature type="transmembrane region" description="Helical" evidence="2">
    <location>
        <begin position="6"/>
        <end position="30"/>
    </location>
</feature>
<keyword evidence="1" id="KW-0175">Coiled coil</keyword>
<evidence type="ECO:0000256" key="1">
    <source>
        <dbReference type="SAM" id="Coils"/>
    </source>
</evidence>
<keyword evidence="3" id="KW-0966">Cell projection</keyword>
<keyword evidence="3" id="KW-0282">Flagellum</keyword>
<feature type="coiled-coil region" evidence="1">
    <location>
        <begin position="82"/>
        <end position="130"/>
    </location>
</feature>
<evidence type="ECO:0000313" key="3">
    <source>
        <dbReference type="EMBL" id="SEM07130.1"/>
    </source>
</evidence>
<organism evidence="3 4">
    <name type="scientific">Syntrophus gentianae</name>
    <dbReference type="NCBI Taxonomy" id="43775"/>
    <lineage>
        <taxon>Bacteria</taxon>
        <taxon>Pseudomonadati</taxon>
        <taxon>Thermodesulfobacteriota</taxon>
        <taxon>Syntrophia</taxon>
        <taxon>Syntrophales</taxon>
        <taxon>Syntrophaceae</taxon>
        <taxon>Syntrophus</taxon>
    </lineage>
</organism>
<dbReference type="OrthoDB" id="5297650at2"/>
<dbReference type="RefSeq" id="WP_093882317.1">
    <property type="nucleotide sequence ID" value="NZ_FOBS01000003.1"/>
</dbReference>
<evidence type="ECO:0000313" key="4">
    <source>
        <dbReference type="Proteomes" id="UP000198744"/>
    </source>
</evidence>
<evidence type="ECO:0000256" key="2">
    <source>
        <dbReference type="SAM" id="Phobius"/>
    </source>
</evidence>
<reference evidence="3 4" key="1">
    <citation type="submission" date="2016-10" db="EMBL/GenBank/DDBJ databases">
        <authorList>
            <person name="de Groot N.N."/>
        </authorList>
    </citation>
    <scope>NUCLEOTIDE SEQUENCE [LARGE SCALE GENOMIC DNA]</scope>
    <source>
        <strain evidence="3 4">DSM 8423</strain>
    </source>
</reference>
<dbReference type="AlphaFoldDB" id="A0A1H7VDI0"/>
<keyword evidence="2" id="KW-0812">Transmembrane</keyword>
<accession>A0A1H7VDI0</accession>
<keyword evidence="3" id="KW-0969">Cilium</keyword>
<protein>
    <submittedName>
        <fullName evidence="3">Flagellar motility protein MotE, a chaperone for MotC folding</fullName>
    </submittedName>
</protein>